<reference evidence="2" key="2">
    <citation type="submission" date="2018-12" db="EMBL/GenBank/DDBJ databases">
        <title>Maribacter lutimaris sp. nov., isolated from marine sediment.</title>
        <authorList>
            <person name="Kim K.K."/>
        </authorList>
    </citation>
    <scope>NUCLEOTIDE SEQUENCE [LARGE SCALE GENOMIC DNA]</scope>
    <source>
        <strain evidence="2">PoM-212</strain>
    </source>
</reference>
<dbReference type="RefSeq" id="WP_125222045.1">
    <property type="nucleotide sequence ID" value="NZ_QUSX01000001.1"/>
</dbReference>
<sequence length="61" mass="7047">MNRLHIAIDMYFFPRWHLKVIGWPVPYPTDYANWHGPAMMYKSQGAGIGAFGDNVATWVHL</sequence>
<dbReference type="EMBL" id="QUSX01000001">
    <property type="protein sequence ID" value="RRQ50228.1"/>
    <property type="molecule type" value="Genomic_DNA"/>
</dbReference>
<keyword evidence="2" id="KW-1185">Reference proteome</keyword>
<reference evidence="2" key="1">
    <citation type="submission" date="2018-08" db="EMBL/GenBank/DDBJ databases">
        <authorList>
            <person name="Khan S.A."/>
            <person name="J S.E."/>
        </authorList>
    </citation>
    <scope>NUCLEOTIDE SEQUENCE [LARGE SCALE GENOMIC DNA]</scope>
    <source>
        <strain evidence="2">PoM-212</strain>
    </source>
</reference>
<accession>A0A426RMK9</accession>
<organism evidence="1 2">
    <name type="scientific">Maribacter algicola</name>
    <dbReference type="NCBI Taxonomy" id="2498892"/>
    <lineage>
        <taxon>Bacteria</taxon>
        <taxon>Pseudomonadati</taxon>
        <taxon>Bacteroidota</taxon>
        <taxon>Flavobacteriia</taxon>
        <taxon>Flavobacteriales</taxon>
        <taxon>Flavobacteriaceae</taxon>
        <taxon>Maribacter</taxon>
    </lineage>
</organism>
<dbReference type="AlphaFoldDB" id="A0A426RMK9"/>
<dbReference type="Proteomes" id="UP000286990">
    <property type="component" value="Unassembled WGS sequence"/>
</dbReference>
<gene>
    <name evidence="1" type="ORF">DZC72_06595</name>
</gene>
<evidence type="ECO:0000313" key="1">
    <source>
        <dbReference type="EMBL" id="RRQ50228.1"/>
    </source>
</evidence>
<comment type="caution">
    <text evidence="1">The sequence shown here is derived from an EMBL/GenBank/DDBJ whole genome shotgun (WGS) entry which is preliminary data.</text>
</comment>
<proteinExistence type="predicted"/>
<evidence type="ECO:0000313" key="2">
    <source>
        <dbReference type="Proteomes" id="UP000286990"/>
    </source>
</evidence>
<name>A0A426RMK9_9FLAO</name>
<protein>
    <submittedName>
        <fullName evidence="1">Uncharacterized protein</fullName>
    </submittedName>
</protein>